<evidence type="ECO:0000256" key="1">
    <source>
        <dbReference type="ARBA" id="ARBA00004141"/>
    </source>
</evidence>
<comment type="caution">
    <text evidence="10">The sequence shown here is derived from an EMBL/GenBank/DDBJ whole genome shotgun (WGS) entry which is preliminary data.</text>
</comment>
<keyword evidence="8 9" id="KW-0472">Membrane</keyword>
<dbReference type="GO" id="GO:0016020">
    <property type="term" value="C:membrane"/>
    <property type="evidence" value="ECO:0007669"/>
    <property type="project" value="UniProtKB-SubCell"/>
</dbReference>
<evidence type="ECO:0000313" key="10">
    <source>
        <dbReference type="EMBL" id="PCI77280.1"/>
    </source>
</evidence>
<evidence type="ECO:0000256" key="4">
    <source>
        <dbReference type="ARBA" id="ARBA00022692"/>
    </source>
</evidence>
<feature type="transmembrane region" description="Helical" evidence="9">
    <location>
        <begin position="144"/>
        <end position="177"/>
    </location>
</feature>
<comment type="similarity">
    <text evidence="2 9">Belongs to the ADP/ATP translocase tlc family.</text>
</comment>
<evidence type="ECO:0000256" key="6">
    <source>
        <dbReference type="ARBA" id="ARBA00022840"/>
    </source>
</evidence>
<sequence length="214" mass="23129">AHLKILYPTPAAYQAFTAKMTTIVGVIALLLVLLVSGNLLRRFGWLFSAKIAPIAIGLSGLIFFVLCQFKEKLGFMETLFGLTPIAAVVVFGAFQNVLSKVVKYSFFDSTKEMAYIPLDYESKVKGKAAIDMVGSRFGKSGSSIIQLILIQVAGTGSILSTTPYLIPVVIFISFYWMRSVGYIGKQLVEKEAAAETALQAVDPVAESDLAKAGE</sequence>
<evidence type="ECO:0000256" key="9">
    <source>
        <dbReference type="RuleBase" id="RU363121"/>
    </source>
</evidence>
<proteinExistence type="inferred from homology"/>
<dbReference type="Pfam" id="PF03219">
    <property type="entry name" value="TLC"/>
    <property type="match status" value="1"/>
</dbReference>
<evidence type="ECO:0000256" key="2">
    <source>
        <dbReference type="ARBA" id="ARBA00007127"/>
    </source>
</evidence>
<organism evidence="10 11">
    <name type="scientific">Aerophobetes bacterium</name>
    <dbReference type="NCBI Taxonomy" id="2030807"/>
    <lineage>
        <taxon>Bacteria</taxon>
        <taxon>Candidatus Aerophobota</taxon>
    </lineage>
</organism>
<feature type="transmembrane region" description="Helical" evidence="9">
    <location>
        <begin position="20"/>
        <end position="39"/>
    </location>
</feature>
<evidence type="ECO:0000313" key="11">
    <source>
        <dbReference type="Proteomes" id="UP000218775"/>
    </source>
</evidence>
<dbReference type="InterPro" id="IPR004667">
    <property type="entry name" value="ADP_ATP_car_bac_type"/>
</dbReference>
<feature type="transmembrane region" description="Helical" evidence="9">
    <location>
        <begin position="45"/>
        <end position="67"/>
    </location>
</feature>
<keyword evidence="4 9" id="KW-0812">Transmembrane</keyword>
<dbReference type="AlphaFoldDB" id="A0A2A4X3Y4"/>
<dbReference type="EMBL" id="NVUK01000018">
    <property type="protein sequence ID" value="PCI77280.1"/>
    <property type="molecule type" value="Genomic_DNA"/>
</dbReference>
<comment type="caution">
    <text evidence="9">Lacks conserved residue(s) required for the propagation of feature annotation.</text>
</comment>
<dbReference type="GO" id="GO:0005471">
    <property type="term" value="F:ATP:ADP antiporter activity"/>
    <property type="evidence" value="ECO:0007669"/>
    <property type="project" value="InterPro"/>
</dbReference>
<dbReference type="PANTHER" id="PTHR31187">
    <property type="match status" value="1"/>
</dbReference>
<dbReference type="GO" id="GO:0005524">
    <property type="term" value="F:ATP binding"/>
    <property type="evidence" value="ECO:0007669"/>
    <property type="project" value="UniProtKB-KW"/>
</dbReference>
<evidence type="ECO:0000256" key="5">
    <source>
        <dbReference type="ARBA" id="ARBA00022741"/>
    </source>
</evidence>
<gene>
    <name evidence="10" type="ORF">COB21_03215</name>
</gene>
<dbReference type="PANTHER" id="PTHR31187:SF1">
    <property type="entry name" value="ADP,ATP CARRIER PROTEIN 1"/>
    <property type="match status" value="1"/>
</dbReference>
<accession>A0A2A4X3Y4</accession>
<name>A0A2A4X3Y4_UNCAE</name>
<keyword evidence="7 9" id="KW-1133">Transmembrane helix</keyword>
<comment type="subcellular location">
    <subcellularLocation>
        <location evidence="1 9">Membrane</location>
        <topology evidence="1 9">Multi-pass membrane protein</topology>
    </subcellularLocation>
</comment>
<evidence type="ECO:0000256" key="3">
    <source>
        <dbReference type="ARBA" id="ARBA00022448"/>
    </source>
</evidence>
<keyword evidence="5 9" id="KW-0547">Nucleotide-binding</keyword>
<protein>
    <recommendedName>
        <fullName evidence="9">ADP,ATP carrier protein</fullName>
    </recommendedName>
</protein>
<keyword evidence="3 9" id="KW-0813">Transport</keyword>
<reference evidence="11" key="1">
    <citation type="submission" date="2017-08" db="EMBL/GenBank/DDBJ databases">
        <title>A dynamic microbial community with high functional redundancy inhabits the cold, oxic subseafloor aquifer.</title>
        <authorList>
            <person name="Tully B.J."/>
            <person name="Wheat C.G."/>
            <person name="Glazer B.T."/>
            <person name="Huber J.A."/>
        </authorList>
    </citation>
    <scope>NUCLEOTIDE SEQUENCE [LARGE SCALE GENOMIC DNA]</scope>
</reference>
<keyword evidence="6 9" id="KW-0067">ATP-binding</keyword>
<evidence type="ECO:0000256" key="8">
    <source>
        <dbReference type="ARBA" id="ARBA00023136"/>
    </source>
</evidence>
<feature type="transmembrane region" description="Helical" evidence="9">
    <location>
        <begin position="79"/>
        <end position="98"/>
    </location>
</feature>
<dbReference type="Proteomes" id="UP000218775">
    <property type="component" value="Unassembled WGS sequence"/>
</dbReference>
<evidence type="ECO:0000256" key="7">
    <source>
        <dbReference type="ARBA" id="ARBA00022989"/>
    </source>
</evidence>
<feature type="non-terminal residue" evidence="10">
    <location>
        <position position="1"/>
    </location>
</feature>